<keyword evidence="2" id="KW-1185">Reference proteome</keyword>
<evidence type="ECO:0000313" key="1">
    <source>
        <dbReference type="EMBL" id="OGX80856.1"/>
    </source>
</evidence>
<name>A0A1G1SQG4_9BACT</name>
<dbReference type="STRING" id="1908237.BEN47_06250"/>
<dbReference type="Proteomes" id="UP000176294">
    <property type="component" value="Unassembled WGS sequence"/>
</dbReference>
<comment type="caution">
    <text evidence="1">The sequence shown here is derived from an EMBL/GenBank/DDBJ whole genome shotgun (WGS) entry which is preliminary data.</text>
</comment>
<proteinExistence type="predicted"/>
<protein>
    <submittedName>
        <fullName evidence="1">Uncharacterized protein</fullName>
    </submittedName>
</protein>
<organism evidence="1 2">
    <name type="scientific">Hymenobacter lapidarius</name>
    <dbReference type="NCBI Taxonomy" id="1908237"/>
    <lineage>
        <taxon>Bacteria</taxon>
        <taxon>Pseudomonadati</taxon>
        <taxon>Bacteroidota</taxon>
        <taxon>Cytophagia</taxon>
        <taxon>Cytophagales</taxon>
        <taxon>Hymenobacteraceae</taxon>
        <taxon>Hymenobacter</taxon>
    </lineage>
</organism>
<reference evidence="1 2" key="1">
    <citation type="submission" date="2016-08" db="EMBL/GenBank/DDBJ databases">
        <title>Hymenobacter coccineus sp. nov., Hymenobacter lapidarius sp. nov. and Hymenobacter glacialis sp. nov., isolated from Antarctic soil.</title>
        <authorList>
            <person name="Sedlacek I."/>
            <person name="Kralova S."/>
            <person name="Kyrova K."/>
            <person name="Maslanova I."/>
            <person name="Stankova E."/>
            <person name="Vrbovska V."/>
            <person name="Nemec M."/>
            <person name="Bartak M."/>
            <person name="Svec P."/>
            <person name="Busse H.-J."/>
            <person name="Pantucek R."/>
        </authorList>
    </citation>
    <scope>NUCLEOTIDE SEQUENCE [LARGE SCALE GENOMIC DNA]</scope>
    <source>
        <strain evidence="1 2">CCM 8643</strain>
    </source>
</reference>
<evidence type="ECO:0000313" key="2">
    <source>
        <dbReference type="Proteomes" id="UP000176294"/>
    </source>
</evidence>
<sequence>MKKFAAHSLRHVSCLVPDPCPVEHAKTQLELIAFCVAQEDYEGAKAIKDAVREFFNEYWPALAITTDALLLLPEYKEEPIFCHLSFGNTAAKSQ</sequence>
<accession>A0A1G1SQG4</accession>
<dbReference type="EMBL" id="MDZB01000175">
    <property type="protein sequence ID" value="OGX80856.1"/>
    <property type="molecule type" value="Genomic_DNA"/>
</dbReference>
<dbReference type="AlphaFoldDB" id="A0A1G1SQG4"/>
<gene>
    <name evidence="1" type="ORF">BEN47_06250</name>
</gene>